<proteinExistence type="predicted"/>
<name>A0ACC2L087_PERAE</name>
<keyword evidence="2" id="KW-1185">Reference proteome</keyword>
<evidence type="ECO:0000313" key="2">
    <source>
        <dbReference type="Proteomes" id="UP001234297"/>
    </source>
</evidence>
<dbReference type="EMBL" id="CM056814">
    <property type="protein sequence ID" value="KAJ8626806.1"/>
    <property type="molecule type" value="Genomic_DNA"/>
</dbReference>
<dbReference type="Proteomes" id="UP001234297">
    <property type="component" value="Chromosome 6"/>
</dbReference>
<comment type="caution">
    <text evidence="1">The sequence shown here is derived from an EMBL/GenBank/DDBJ whole genome shotgun (WGS) entry which is preliminary data.</text>
</comment>
<sequence length="117" mass="12941">MCTAPKFREPLEKIAIKGGRWCLDPLLRAHLVPRHLPLQVDCFSADRLGELDDHALRAPNQDDEVRAVGLEGSVEVCDGFVVDDGGVGVKAEEGEEGEGVVDDGGKYTCRWRKRKRL</sequence>
<organism evidence="1 2">
    <name type="scientific">Persea americana</name>
    <name type="common">Avocado</name>
    <dbReference type="NCBI Taxonomy" id="3435"/>
    <lineage>
        <taxon>Eukaryota</taxon>
        <taxon>Viridiplantae</taxon>
        <taxon>Streptophyta</taxon>
        <taxon>Embryophyta</taxon>
        <taxon>Tracheophyta</taxon>
        <taxon>Spermatophyta</taxon>
        <taxon>Magnoliopsida</taxon>
        <taxon>Magnoliidae</taxon>
        <taxon>Laurales</taxon>
        <taxon>Lauraceae</taxon>
        <taxon>Persea</taxon>
    </lineage>
</organism>
<protein>
    <submittedName>
        <fullName evidence="1">Uncharacterized protein</fullName>
    </submittedName>
</protein>
<reference evidence="1 2" key="1">
    <citation type="journal article" date="2022" name="Hortic Res">
        <title>A haplotype resolved chromosomal level avocado genome allows analysis of novel avocado genes.</title>
        <authorList>
            <person name="Nath O."/>
            <person name="Fletcher S.J."/>
            <person name="Hayward A."/>
            <person name="Shaw L.M."/>
            <person name="Masouleh A.K."/>
            <person name="Furtado A."/>
            <person name="Henry R.J."/>
            <person name="Mitter N."/>
        </authorList>
    </citation>
    <scope>NUCLEOTIDE SEQUENCE [LARGE SCALE GENOMIC DNA]</scope>
    <source>
        <strain evidence="2">cv. Hass</strain>
    </source>
</reference>
<gene>
    <name evidence="1" type="ORF">MRB53_020113</name>
</gene>
<evidence type="ECO:0000313" key="1">
    <source>
        <dbReference type="EMBL" id="KAJ8626806.1"/>
    </source>
</evidence>
<accession>A0ACC2L087</accession>